<organism evidence="1 2">
    <name type="scientific">Paenibacillus algorifonticola</name>
    <dbReference type="NCBI Taxonomy" id="684063"/>
    <lineage>
        <taxon>Bacteria</taxon>
        <taxon>Bacillati</taxon>
        <taxon>Bacillota</taxon>
        <taxon>Bacilli</taxon>
        <taxon>Bacillales</taxon>
        <taxon>Paenibacillaceae</taxon>
        <taxon>Paenibacillus</taxon>
    </lineage>
</organism>
<keyword evidence="2" id="KW-1185">Reference proteome</keyword>
<dbReference type="AlphaFoldDB" id="A0A1I2ALP5"/>
<proteinExistence type="predicted"/>
<dbReference type="EMBL" id="FONN01000002">
    <property type="protein sequence ID" value="SFE44816.1"/>
    <property type="molecule type" value="Genomic_DNA"/>
</dbReference>
<protein>
    <submittedName>
        <fullName evidence="1">Uncharacterized protein</fullName>
    </submittedName>
</protein>
<dbReference type="OrthoDB" id="2605703at2"/>
<sequence length="131" mass="15575">MNSVLRDEQEQGTWIELRFLSHDPEPDEGSWLFVTFGRHGKTEQESRFGWTNRVVHAFIHLLKHFPEEKYNSYFLHIEEDFFLRWVYERATDCYLLIFEYQGQLFPLKTSKSALLNWAGGLELSLLQASSK</sequence>
<gene>
    <name evidence="1" type="ORF">SAMN04487969_102573</name>
</gene>
<name>A0A1I2ALP5_9BACL</name>
<evidence type="ECO:0000313" key="1">
    <source>
        <dbReference type="EMBL" id="SFE44816.1"/>
    </source>
</evidence>
<reference evidence="2" key="1">
    <citation type="submission" date="2016-10" db="EMBL/GenBank/DDBJ databases">
        <authorList>
            <person name="Varghese N."/>
            <person name="Submissions S."/>
        </authorList>
    </citation>
    <scope>NUCLEOTIDE SEQUENCE [LARGE SCALE GENOMIC DNA]</scope>
    <source>
        <strain evidence="2">CGMCC 1.10223</strain>
    </source>
</reference>
<evidence type="ECO:0000313" key="2">
    <source>
        <dbReference type="Proteomes" id="UP000183410"/>
    </source>
</evidence>
<dbReference type="RefSeq" id="WP_052736902.1">
    <property type="nucleotide sequence ID" value="NZ_FONN01000002.1"/>
</dbReference>
<dbReference type="Proteomes" id="UP000183410">
    <property type="component" value="Unassembled WGS sequence"/>
</dbReference>
<accession>A0A1I2ALP5</accession>